<feature type="region of interest" description="Disordered" evidence="11">
    <location>
        <begin position="642"/>
        <end position="665"/>
    </location>
</feature>
<dbReference type="InterPro" id="IPR002401">
    <property type="entry name" value="Cyt_P450_E_grp-I"/>
</dbReference>
<evidence type="ECO:0000256" key="9">
    <source>
        <dbReference type="ARBA" id="ARBA00023136"/>
    </source>
</evidence>
<dbReference type="Gene3D" id="3.60.10.10">
    <property type="entry name" value="Endonuclease/exonuclease/phosphatase"/>
    <property type="match status" value="1"/>
</dbReference>
<feature type="domain" description="Reverse transcriptase" evidence="12">
    <location>
        <begin position="1571"/>
        <end position="1849"/>
    </location>
</feature>
<evidence type="ECO:0000256" key="5">
    <source>
        <dbReference type="ARBA" id="ARBA00022723"/>
    </source>
</evidence>
<dbReference type="PRINTS" id="PR00385">
    <property type="entry name" value="P450"/>
</dbReference>
<keyword evidence="6" id="KW-0560">Oxidoreductase</keyword>
<dbReference type="PROSITE" id="PS00086">
    <property type="entry name" value="CYTOCHROME_P450"/>
    <property type="match status" value="1"/>
</dbReference>
<evidence type="ECO:0000256" key="7">
    <source>
        <dbReference type="ARBA" id="ARBA00023004"/>
    </source>
</evidence>
<reference evidence="13 14" key="1">
    <citation type="journal article" date="2021" name="Commun. Biol.">
        <title>The genome of Shorea leprosula (Dipterocarpaceae) highlights the ecological relevance of drought in aseasonal tropical rainforests.</title>
        <authorList>
            <person name="Ng K.K.S."/>
            <person name="Kobayashi M.J."/>
            <person name="Fawcett J.A."/>
            <person name="Hatakeyama M."/>
            <person name="Paape T."/>
            <person name="Ng C.H."/>
            <person name="Ang C.C."/>
            <person name="Tnah L.H."/>
            <person name="Lee C.T."/>
            <person name="Nishiyama T."/>
            <person name="Sese J."/>
            <person name="O'Brien M.J."/>
            <person name="Copetti D."/>
            <person name="Mohd Noor M.I."/>
            <person name="Ong R.C."/>
            <person name="Putra M."/>
            <person name="Sireger I.Z."/>
            <person name="Indrioko S."/>
            <person name="Kosugi Y."/>
            <person name="Izuno A."/>
            <person name="Isagi Y."/>
            <person name="Lee S.L."/>
            <person name="Shimizu K.K."/>
        </authorList>
    </citation>
    <scope>NUCLEOTIDE SEQUENCE [LARGE SCALE GENOMIC DNA]</scope>
    <source>
        <strain evidence="13">214</strain>
    </source>
</reference>
<keyword evidence="9" id="KW-0472">Membrane</keyword>
<dbReference type="InterPro" id="IPR000477">
    <property type="entry name" value="RT_dom"/>
</dbReference>
<feature type="region of interest" description="Disordered" evidence="11">
    <location>
        <begin position="682"/>
        <end position="701"/>
    </location>
</feature>
<evidence type="ECO:0000313" key="14">
    <source>
        <dbReference type="Proteomes" id="UP001054252"/>
    </source>
</evidence>
<accession>A0AAV5JFI6</accession>
<dbReference type="Proteomes" id="UP001054252">
    <property type="component" value="Unassembled WGS sequence"/>
</dbReference>
<dbReference type="GO" id="GO:0016705">
    <property type="term" value="F:oxidoreductase activity, acting on paired donors, with incorporation or reduction of molecular oxygen"/>
    <property type="evidence" value="ECO:0007669"/>
    <property type="project" value="InterPro"/>
</dbReference>
<dbReference type="Pfam" id="PF03372">
    <property type="entry name" value="Exo_endo_phos"/>
    <property type="match status" value="1"/>
</dbReference>
<evidence type="ECO:0000256" key="11">
    <source>
        <dbReference type="SAM" id="MobiDB-lite"/>
    </source>
</evidence>
<dbReference type="CDD" id="cd20655">
    <property type="entry name" value="CYP93"/>
    <property type="match status" value="1"/>
</dbReference>
<dbReference type="GO" id="GO:0016020">
    <property type="term" value="C:membrane"/>
    <property type="evidence" value="ECO:0007669"/>
    <property type="project" value="UniProtKB-SubCell"/>
</dbReference>
<evidence type="ECO:0000256" key="4">
    <source>
        <dbReference type="ARBA" id="ARBA00022617"/>
    </source>
</evidence>
<organism evidence="13 14">
    <name type="scientific">Rubroshorea leprosula</name>
    <dbReference type="NCBI Taxonomy" id="152421"/>
    <lineage>
        <taxon>Eukaryota</taxon>
        <taxon>Viridiplantae</taxon>
        <taxon>Streptophyta</taxon>
        <taxon>Embryophyta</taxon>
        <taxon>Tracheophyta</taxon>
        <taxon>Spermatophyta</taxon>
        <taxon>Magnoliopsida</taxon>
        <taxon>eudicotyledons</taxon>
        <taxon>Gunneridae</taxon>
        <taxon>Pentapetalae</taxon>
        <taxon>rosids</taxon>
        <taxon>malvids</taxon>
        <taxon>Malvales</taxon>
        <taxon>Dipterocarpaceae</taxon>
        <taxon>Rubroshorea</taxon>
    </lineage>
</organism>
<keyword evidence="14" id="KW-1185">Reference proteome</keyword>
<keyword evidence="7 10" id="KW-0408">Iron</keyword>
<name>A0AAV5JFI6_9ROSI</name>
<feature type="compositionally biased region" description="Polar residues" evidence="11">
    <location>
        <begin position="1001"/>
        <end position="1012"/>
    </location>
</feature>
<dbReference type="InterPro" id="IPR036691">
    <property type="entry name" value="Endo/exonu/phosph_ase_sf"/>
</dbReference>
<dbReference type="CDD" id="cd01650">
    <property type="entry name" value="RT_nLTR_like"/>
    <property type="match status" value="1"/>
</dbReference>
<evidence type="ECO:0000313" key="13">
    <source>
        <dbReference type="EMBL" id="GKV09175.1"/>
    </source>
</evidence>
<dbReference type="GO" id="GO:0005506">
    <property type="term" value="F:iron ion binding"/>
    <property type="evidence" value="ECO:0007669"/>
    <property type="project" value="InterPro"/>
</dbReference>
<dbReference type="PRINTS" id="PR00463">
    <property type="entry name" value="EP450I"/>
</dbReference>
<sequence>MTAIMLQFLFATLFILTPFLIKSFINCSKLPPGPLALPVIGHLHLLGPLIHQTFHHLSSSYGPLIYLRIGSVPCVVASTPELAKELLNTNELTFSARKHNFAIDHLTYHSSFAFAPYGPYWKFIKKLSAYELLGSRTLNQFLPIRTQELHHFVAILLQKSKSGESVNLTQELLKLTNNVISQMMVSLRCSGVGDQADGVRTLVREVTKIFGEFNVSDIIWFCKNLDLQGHRKRLEDVHGRYDALLEKIIRDREEVRKIKRNSGKDNGDDEVKDFLEMLLNALEDDKSDVKLTRNHIKALILDFLTAATDTTAIALEWALAELINHPEVLEKAQKEIDKVIGKNRLVEESDNPSLHYIHAIIKETFRLHPPIPMVSRKSTQECKVGGYTIPEGALLFVNIWSIGRDPKVWEDPFTFRPERFLKSENGETSGTTIDVKGLHHQLLPFGSGRRGCPGISLAMQELPTILAAMIQCFDWKVVVADGEKQRVIDVVDMDERPGLTAPRAHDFECIPISRGTETRWSLFEETGDDTAMAKRRPASRTSLTDCQPMIKEWGAKELFYFIRKTVKAGRLWDIFIPSKRDRRGNIYGFARFLDVREEQEMKKQLESIRIGNKRVIFNPAVEKGEEKRRWQAKSVEEVRWKSSKKRTGYEESTKDEEENRKAPKMTYAQSLLQQKEKANISDIDLKGPTPSEARNYRRNSSRAMAKATIPGGFKYKKVIEIKGTEETEENLMKCAVGVALSPSIISNLPEIFFNEGFPSIKITPMGGNLVLIEEEYPECIKELVDGNLQWVSSYFERIKYWSPTDIAEERFVWVRIQGLPLHAWTEESLTTIGNHVGKSVKVDEHTLSKECLDVARILVSTKSKTGINEEFLLKVKNNSYNITLVEENWRADPWWLNKIDNSSVDSEVSSTAFNFGDDSGELDGNFSNGQEEEEIQTPFKNVNGINYPDNLCVSKIVVEGCKDNGDVLSNHIQGKQREERANGSHTSFSRTPASDKGVVQETAQSKSPPTSKNKAHSAEGKSEADQQEEFGLKMLNSPIKSPRIPEEMRAETTMLVTGTRRGRRRRAVLQLGSRSATEKSRLWKDSTRWKKGTDGGMPGNNNGSSIKRKEVRSLIRKEEINLACFQETKMERIDKDFCMSIWGRDNFDWVYKASVGRSGGLLCVWDNDIFVKETVIEVPGDLAIYGFWGEKKQKCCIVNVYASCNRSERLETWIEILKMIEEGENYWCIAGDFNSVRSAEERRGRSEHSNYREDLNEFIELAGLVDLPLTRRKFTWYRNDGSARSRLDRFLLSDGMLNFWGDCCQIGLNRTISDHCPVMLKKVNSNWGPKPFRTLNCWDRHPEFIKVVEENWKSTEVEGWKGYVCKEKLKRLRNKLKKWNSEVFGSFENQIAEAAAKINEVDNKNEDGEITEEDILLRREGFSELWEAWQRREVAWKQKTKLDWVQQGDVNSKLFHKVMNSNRRRKLIRGIYKDGAWIEELSVVKQEVREYFNKIFQEEQWDRPKLGGLQFKQLNEEDSVWLEREVSSEEVKQAVWDCGGDKSPGPDGFSFHIIKSIWNVIEKDIVDFVQEFFRNGKIVRGLNSSFIVLIPKKDNPIDLKDYRPISLIGNLYKILSKVLANRIKKVLPKVISGTQSAFLGGRQITDGILILNEVVEKIRRKKIGSFIFKADFEKAYDSVNWVFLDEMMRRLGFGEKWRLWIKECLQTASASMLVNGSPTEEFKMEKGLRQGDTIAPFLFLIVAEGLNVLIESAVNKELFQGIPVGSGGLNISHLQFADDTVIMGKADPSNIKAVKGILRWFELISGLKINFNKSVLFSCHVSDEWRRMAAANLNCKSGSFPFTYLGMPIGDSMCRRKPWIPVIDNFNKKLAVWKAKSLSIGGRVTLLRSVLSALPIYFMSIFKIPKIVLHELVCLQRKFLWGYTEEKNKIAWLSWEKVCKGRNEGLGVPDLECMNIALLGKWWDRFGKEDNSLWKRIIVDKFYGGSKVWDIKEVQARKASTLWRNIVALGDERGRGARMYREGFRWKLGMGDKINFWKDKWVGIETLRDSFPRSGEGNWLSYLREGRYVGSKWWKDICKIDEGMGIKKDWLSLGFVVDLGDGGKVKFWTDVWVEGNEKIFQMKETKLNRFFELVQIRSFFWVTNIQGMEGFSLSDWCENPTKCLKTNPIRKDSV</sequence>
<gene>
    <name evidence="13" type="ORF">SLEP1_g20717</name>
</gene>
<dbReference type="PANTHER" id="PTHR47943">
    <property type="entry name" value="CYTOCHROME P450 93A3-LIKE"/>
    <property type="match status" value="1"/>
</dbReference>
<dbReference type="FunFam" id="1.10.630.10:FF:000019">
    <property type="entry name" value="Cytochrome P450 family protein"/>
    <property type="match status" value="1"/>
</dbReference>
<dbReference type="Pfam" id="PF00078">
    <property type="entry name" value="RVT_1"/>
    <property type="match status" value="1"/>
</dbReference>
<evidence type="ECO:0000259" key="12">
    <source>
        <dbReference type="PROSITE" id="PS50878"/>
    </source>
</evidence>
<evidence type="ECO:0000256" key="10">
    <source>
        <dbReference type="PIRSR" id="PIRSR602401-1"/>
    </source>
</evidence>
<evidence type="ECO:0000256" key="6">
    <source>
        <dbReference type="ARBA" id="ARBA00023002"/>
    </source>
</evidence>
<comment type="similarity">
    <text evidence="3">Belongs to the cytochrome P450 family.</text>
</comment>
<dbReference type="Pfam" id="PF00067">
    <property type="entry name" value="p450"/>
    <property type="match status" value="1"/>
</dbReference>
<comment type="subcellular location">
    <subcellularLocation>
        <location evidence="2">Membrane</location>
    </subcellularLocation>
</comment>
<dbReference type="EMBL" id="BPVZ01000030">
    <property type="protein sequence ID" value="GKV09175.1"/>
    <property type="molecule type" value="Genomic_DNA"/>
</dbReference>
<keyword evidence="4 10" id="KW-0349">Heme</keyword>
<evidence type="ECO:0000256" key="8">
    <source>
        <dbReference type="ARBA" id="ARBA00023033"/>
    </source>
</evidence>
<dbReference type="GO" id="GO:0020037">
    <property type="term" value="F:heme binding"/>
    <property type="evidence" value="ECO:0007669"/>
    <property type="project" value="InterPro"/>
</dbReference>
<feature type="compositionally biased region" description="Basic and acidic residues" evidence="11">
    <location>
        <begin position="647"/>
        <end position="661"/>
    </location>
</feature>
<comment type="cofactor">
    <cofactor evidence="1 10">
        <name>heme</name>
        <dbReference type="ChEBI" id="CHEBI:30413"/>
    </cofactor>
</comment>
<proteinExistence type="inferred from homology"/>
<dbReference type="InterPro" id="IPR001128">
    <property type="entry name" value="Cyt_P450"/>
</dbReference>
<dbReference type="SUPFAM" id="SSF48264">
    <property type="entry name" value="Cytochrome P450"/>
    <property type="match status" value="1"/>
</dbReference>
<dbReference type="InterPro" id="IPR005135">
    <property type="entry name" value="Endo/exonuclease/phosphatase"/>
</dbReference>
<dbReference type="SUPFAM" id="SSF56219">
    <property type="entry name" value="DNase I-like"/>
    <property type="match status" value="1"/>
</dbReference>
<evidence type="ECO:0000256" key="2">
    <source>
        <dbReference type="ARBA" id="ARBA00004370"/>
    </source>
</evidence>
<evidence type="ECO:0000256" key="3">
    <source>
        <dbReference type="ARBA" id="ARBA00010617"/>
    </source>
</evidence>
<feature type="compositionally biased region" description="Polar residues" evidence="11">
    <location>
        <begin position="983"/>
        <end position="992"/>
    </location>
</feature>
<evidence type="ECO:0000256" key="1">
    <source>
        <dbReference type="ARBA" id="ARBA00001971"/>
    </source>
</evidence>
<dbReference type="InterPro" id="IPR036396">
    <property type="entry name" value="Cyt_P450_sf"/>
</dbReference>
<protein>
    <recommendedName>
        <fullName evidence="12">Reverse transcriptase domain-containing protein</fullName>
    </recommendedName>
</protein>
<dbReference type="GO" id="GO:0004497">
    <property type="term" value="F:monooxygenase activity"/>
    <property type="evidence" value="ECO:0007669"/>
    <property type="project" value="UniProtKB-KW"/>
</dbReference>
<dbReference type="PANTHER" id="PTHR47943:SF8">
    <property type="entry name" value="CYTOCHROME P450"/>
    <property type="match status" value="1"/>
</dbReference>
<feature type="region of interest" description="Disordered" evidence="11">
    <location>
        <begin position="971"/>
        <end position="1028"/>
    </location>
</feature>
<keyword evidence="8" id="KW-0503">Monooxygenase</keyword>
<dbReference type="InterPro" id="IPR017972">
    <property type="entry name" value="Cyt_P450_CS"/>
</dbReference>
<dbReference type="Gene3D" id="1.10.630.10">
    <property type="entry name" value="Cytochrome P450"/>
    <property type="match status" value="1"/>
</dbReference>
<comment type="caution">
    <text evidence="13">The sequence shown here is derived from an EMBL/GenBank/DDBJ whole genome shotgun (WGS) entry which is preliminary data.</text>
</comment>
<feature type="binding site" description="axial binding residue" evidence="10">
    <location>
        <position position="452"/>
    </location>
    <ligand>
        <name>heme</name>
        <dbReference type="ChEBI" id="CHEBI:30413"/>
    </ligand>
    <ligandPart>
        <name>Fe</name>
        <dbReference type="ChEBI" id="CHEBI:18248"/>
    </ligandPart>
</feature>
<dbReference type="PROSITE" id="PS50878">
    <property type="entry name" value="RT_POL"/>
    <property type="match status" value="1"/>
</dbReference>
<keyword evidence="5 10" id="KW-0479">Metal-binding</keyword>